<dbReference type="Proteomes" id="UP000218890">
    <property type="component" value="Chromosome"/>
</dbReference>
<dbReference type="KEGG" id="hhk:HH1059_18620"/>
<organism evidence="7 8">
    <name type="scientific">Halorhodospira halochloris</name>
    <name type="common">Ectothiorhodospira halochloris</name>
    <dbReference type="NCBI Taxonomy" id="1052"/>
    <lineage>
        <taxon>Bacteria</taxon>
        <taxon>Pseudomonadati</taxon>
        <taxon>Pseudomonadota</taxon>
        <taxon>Gammaproteobacteria</taxon>
        <taxon>Chromatiales</taxon>
        <taxon>Ectothiorhodospiraceae</taxon>
        <taxon>Halorhodospira</taxon>
    </lineage>
</organism>
<dbReference type="Pfam" id="PF22740">
    <property type="entry name" value="PapZ_C"/>
    <property type="match status" value="1"/>
</dbReference>
<dbReference type="NCBIfam" id="NF003828">
    <property type="entry name" value="PRK05416.1"/>
    <property type="match status" value="1"/>
</dbReference>
<evidence type="ECO:0000256" key="4">
    <source>
        <dbReference type="HAMAP-Rule" id="MF_00636"/>
    </source>
</evidence>
<dbReference type="PIRSF" id="PIRSF005052">
    <property type="entry name" value="P-loopkin"/>
    <property type="match status" value="1"/>
</dbReference>
<dbReference type="GO" id="GO:0005524">
    <property type="term" value="F:ATP binding"/>
    <property type="evidence" value="ECO:0007669"/>
    <property type="project" value="UniProtKB-UniRule"/>
</dbReference>
<dbReference type="Pfam" id="PF03668">
    <property type="entry name" value="RapZ-like_N"/>
    <property type="match status" value="1"/>
</dbReference>
<proteinExistence type="inferred from homology"/>
<dbReference type="PANTHER" id="PTHR30448">
    <property type="entry name" value="RNASE ADAPTER PROTEIN RAPZ"/>
    <property type="match status" value="1"/>
</dbReference>
<dbReference type="EMBL" id="AP017372">
    <property type="protein sequence ID" value="BAU58550.1"/>
    <property type="molecule type" value="Genomic_DNA"/>
</dbReference>
<feature type="binding site" evidence="4">
    <location>
        <begin position="11"/>
        <end position="18"/>
    </location>
    <ligand>
        <name>ATP</name>
        <dbReference type="ChEBI" id="CHEBI:30616"/>
    </ligand>
</feature>
<sequence>MAEIRLIVVSGLSGSGKSVALNTLEDAGFYCIDNLPVNLIADFALFAKKNHQRIGSKFAVGIDARNPKEDLVNLPQTIEYLQQTGITTEAIFLYADDYILMRRYSETRRRHPLAQDGRPLSDSLKDEKAVLEPLRERADWTIDTSRTSVHDLRSLVYERLGGDRPTLAILVQSFGFKHGIPTDADYVFDARCLPNPHWVPELRASTGQHVGVCDFLENHPETETLYNQILGIIAYWLPTYKESGRSYLTVAIGCTGGQHRSVYLAERLANDLAEQCSRLTLRHRELP</sequence>
<dbReference type="InterPro" id="IPR005337">
    <property type="entry name" value="RapZ-like"/>
</dbReference>
<feature type="binding site" evidence="4">
    <location>
        <begin position="63"/>
        <end position="66"/>
    </location>
    <ligand>
        <name>GTP</name>
        <dbReference type="ChEBI" id="CHEBI:37565"/>
    </ligand>
</feature>
<evidence type="ECO:0000313" key="8">
    <source>
        <dbReference type="Proteomes" id="UP000218890"/>
    </source>
</evidence>
<dbReference type="GO" id="GO:0016301">
    <property type="term" value="F:kinase activity"/>
    <property type="evidence" value="ECO:0007669"/>
    <property type="project" value="UniProtKB-KW"/>
</dbReference>
<keyword evidence="7" id="KW-0418">Kinase</keyword>
<evidence type="ECO:0000256" key="2">
    <source>
        <dbReference type="ARBA" id="ARBA00022840"/>
    </source>
</evidence>
<dbReference type="AlphaFoldDB" id="A0A0X8XAS7"/>
<reference evidence="7" key="1">
    <citation type="submission" date="2016-02" db="EMBL/GenBank/DDBJ databases">
        <title>Halorhodospira halochloris DSM-1059 complete genome, version 2.</title>
        <authorList>
            <person name="Tsukatani Y."/>
        </authorList>
    </citation>
    <scope>NUCLEOTIDE SEQUENCE</scope>
    <source>
        <strain evidence="7">DSM 1059</strain>
    </source>
</reference>
<dbReference type="PANTHER" id="PTHR30448:SF0">
    <property type="entry name" value="RNASE ADAPTER PROTEIN RAPZ"/>
    <property type="match status" value="1"/>
</dbReference>
<dbReference type="InterPro" id="IPR053930">
    <property type="entry name" value="RapZ-like_N"/>
</dbReference>
<feature type="domain" description="RapZ-like N-terminal" evidence="5">
    <location>
        <begin position="4"/>
        <end position="164"/>
    </location>
</feature>
<evidence type="ECO:0000259" key="5">
    <source>
        <dbReference type="Pfam" id="PF03668"/>
    </source>
</evidence>
<dbReference type="HAMAP" id="MF_00636">
    <property type="entry name" value="RapZ_like"/>
    <property type="match status" value="1"/>
</dbReference>
<gene>
    <name evidence="7" type="ORF">HH1059_18620</name>
</gene>
<dbReference type="InterPro" id="IPR053931">
    <property type="entry name" value="RapZ_C"/>
</dbReference>
<evidence type="ECO:0000256" key="1">
    <source>
        <dbReference type="ARBA" id="ARBA00022741"/>
    </source>
</evidence>
<dbReference type="InterPro" id="IPR027417">
    <property type="entry name" value="P-loop_NTPase"/>
</dbReference>
<keyword evidence="8" id="KW-1185">Reference proteome</keyword>
<keyword evidence="7" id="KW-0808">Transferase</keyword>
<dbReference type="RefSeq" id="WP_197710723.1">
    <property type="nucleotide sequence ID" value="NZ_AP017372.2"/>
</dbReference>
<evidence type="ECO:0000259" key="6">
    <source>
        <dbReference type="Pfam" id="PF22740"/>
    </source>
</evidence>
<keyword evidence="3 4" id="KW-0342">GTP-binding</keyword>
<name>A0A0X8XAS7_HALHR</name>
<keyword evidence="1 4" id="KW-0547">Nucleotide-binding</keyword>
<evidence type="ECO:0000313" key="7">
    <source>
        <dbReference type="EMBL" id="BAU58550.1"/>
    </source>
</evidence>
<feature type="domain" description="RapZ C-terminal" evidence="6">
    <location>
        <begin position="168"/>
        <end position="286"/>
    </location>
</feature>
<dbReference type="GO" id="GO:0005525">
    <property type="term" value="F:GTP binding"/>
    <property type="evidence" value="ECO:0007669"/>
    <property type="project" value="UniProtKB-UniRule"/>
</dbReference>
<evidence type="ECO:0000256" key="3">
    <source>
        <dbReference type="ARBA" id="ARBA00023134"/>
    </source>
</evidence>
<accession>A0A0X8XAS7</accession>
<keyword evidence="2 4" id="KW-0067">ATP-binding</keyword>
<dbReference type="SUPFAM" id="SSF52540">
    <property type="entry name" value="P-loop containing nucleoside triphosphate hydrolases"/>
    <property type="match status" value="1"/>
</dbReference>
<protein>
    <submittedName>
        <fullName evidence="7">Predicted P-loop-containing kinase</fullName>
    </submittedName>
</protein>